<dbReference type="InterPro" id="IPR051169">
    <property type="entry name" value="NADH-Q_oxidoreductase"/>
</dbReference>
<evidence type="ECO:0000256" key="3">
    <source>
        <dbReference type="ARBA" id="ARBA00022630"/>
    </source>
</evidence>
<evidence type="ECO:0000313" key="8">
    <source>
        <dbReference type="Proteomes" id="UP001221838"/>
    </source>
</evidence>
<keyword evidence="3" id="KW-0285">Flavoprotein</keyword>
<keyword evidence="8" id="KW-1185">Reference proteome</keyword>
<dbReference type="SUPFAM" id="SSF51905">
    <property type="entry name" value="FAD/NAD(P)-binding domain"/>
    <property type="match status" value="1"/>
</dbReference>
<dbReference type="PRINTS" id="PR00368">
    <property type="entry name" value="FADPNR"/>
</dbReference>
<dbReference type="PANTHER" id="PTHR42913:SF3">
    <property type="entry name" value="64 KDA MITOCHONDRIAL NADH DEHYDROGENASE (EUROFUNG)"/>
    <property type="match status" value="1"/>
</dbReference>
<evidence type="ECO:0000259" key="6">
    <source>
        <dbReference type="Pfam" id="PF07992"/>
    </source>
</evidence>
<dbReference type="InterPro" id="IPR023753">
    <property type="entry name" value="FAD/NAD-binding_dom"/>
</dbReference>
<proteinExistence type="inferred from homology"/>
<dbReference type="InterPro" id="IPR036188">
    <property type="entry name" value="FAD/NAD-bd_sf"/>
</dbReference>
<dbReference type="Gene3D" id="3.50.50.100">
    <property type="match status" value="1"/>
</dbReference>
<evidence type="ECO:0000256" key="5">
    <source>
        <dbReference type="ARBA" id="ARBA00023002"/>
    </source>
</evidence>
<sequence>MTQKIVVAGSGFAGMWAAIAAARAVSLAGKQNEVEITIVSPAPQLHIRPRLYETVFEEMAPDIAPLLEAVGVRHLAGTVEAIHARSHEVEVLGTGGERTTLPYDRFVLATGSRLFLPNVPGLKEHAFNVDQLSSAIALDAHLKALASKPETAARNTVVVAGGGFTGIETVTEMPQRLRAIFGQDAKIRVVVVEQAPVIGPDLGPVPRPVIEEALAECGVEVRTSTGAAAIDAAGVTLSTGERIETQTVVWTAGARANPLAAQIEGEHDRFGRVHADPYLRAKSAKDIFVTGDVALAATDGEGNVASMSCQHAMVLGRVAGHNAAAELVGLPVHPYSQPKYVTCLDLGPWGAIFTEGWDRQVRLTRHQGKAVKREINTKWIYPPQADRDAAFALANPAHVIVA</sequence>
<organism evidence="7 8">
    <name type="scientific">Stigmatella ashevillensis</name>
    <dbReference type="NCBI Taxonomy" id="2995309"/>
    <lineage>
        <taxon>Bacteria</taxon>
        <taxon>Pseudomonadati</taxon>
        <taxon>Myxococcota</taxon>
        <taxon>Myxococcia</taxon>
        <taxon>Myxococcales</taxon>
        <taxon>Cystobacterineae</taxon>
        <taxon>Archangiaceae</taxon>
        <taxon>Stigmatella</taxon>
    </lineage>
</organism>
<name>A0ABT5DD44_9BACT</name>
<dbReference type="Proteomes" id="UP001221838">
    <property type="component" value="Unassembled WGS sequence"/>
</dbReference>
<evidence type="ECO:0000256" key="1">
    <source>
        <dbReference type="ARBA" id="ARBA00001974"/>
    </source>
</evidence>
<dbReference type="RefSeq" id="WP_272140853.1">
    <property type="nucleotide sequence ID" value="NZ_JAQNDM010000002.1"/>
</dbReference>
<dbReference type="EMBL" id="JAQNDM010000002">
    <property type="protein sequence ID" value="MDC0710949.1"/>
    <property type="molecule type" value="Genomic_DNA"/>
</dbReference>
<keyword evidence="5" id="KW-0560">Oxidoreductase</keyword>
<dbReference type="PRINTS" id="PR00469">
    <property type="entry name" value="PNDRDTASEII"/>
</dbReference>
<dbReference type="Pfam" id="PF07992">
    <property type="entry name" value="Pyr_redox_2"/>
    <property type="match status" value="1"/>
</dbReference>
<protein>
    <submittedName>
        <fullName evidence="7">FAD-dependent oxidoreductase</fullName>
    </submittedName>
</protein>
<keyword evidence="4" id="KW-0274">FAD</keyword>
<comment type="similarity">
    <text evidence="2">Belongs to the NADH dehydrogenase family.</text>
</comment>
<evidence type="ECO:0000313" key="7">
    <source>
        <dbReference type="EMBL" id="MDC0710949.1"/>
    </source>
</evidence>
<reference evidence="7 8" key="1">
    <citation type="submission" date="2022-11" db="EMBL/GenBank/DDBJ databases">
        <title>Minimal conservation of predation-associated metabolite biosynthetic gene clusters underscores biosynthetic potential of Myxococcota including descriptions for ten novel species: Archangium lansinium sp. nov., Myxococcus landrumus sp. nov., Nannocystis bai.</title>
        <authorList>
            <person name="Ahearne A."/>
            <person name="Stevens C."/>
            <person name="Dowd S."/>
        </authorList>
    </citation>
    <scope>NUCLEOTIDE SEQUENCE [LARGE SCALE GENOMIC DNA]</scope>
    <source>
        <strain evidence="7 8">NCWAL01</strain>
    </source>
</reference>
<feature type="domain" description="FAD/NAD(P)-binding" evidence="6">
    <location>
        <begin position="4"/>
        <end position="312"/>
    </location>
</feature>
<gene>
    <name evidence="7" type="ORF">POL68_20925</name>
</gene>
<accession>A0ABT5DD44</accession>
<dbReference type="PANTHER" id="PTHR42913">
    <property type="entry name" value="APOPTOSIS-INDUCING FACTOR 1"/>
    <property type="match status" value="1"/>
</dbReference>
<evidence type="ECO:0000256" key="4">
    <source>
        <dbReference type="ARBA" id="ARBA00022827"/>
    </source>
</evidence>
<comment type="cofactor">
    <cofactor evidence="1">
        <name>FAD</name>
        <dbReference type="ChEBI" id="CHEBI:57692"/>
    </cofactor>
</comment>
<evidence type="ECO:0000256" key="2">
    <source>
        <dbReference type="ARBA" id="ARBA00005272"/>
    </source>
</evidence>
<comment type="caution">
    <text evidence="7">The sequence shown here is derived from an EMBL/GenBank/DDBJ whole genome shotgun (WGS) entry which is preliminary data.</text>
</comment>